<dbReference type="Gene3D" id="3.40.50.2300">
    <property type="match status" value="1"/>
</dbReference>
<evidence type="ECO:0000256" key="4">
    <source>
        <dbReference type="ARBA" id="ARBA00023125"/>
    </source>
</evidence>
<dbReference type="GO" id="GO:0005829">
    <property type="term" value="C:cytosol"/>
    <property type="evidence" value="ECO:0007669"/>
    <property type="project" value="TreeGrafter"/>
</dbReference>
<dbReference type="InterPro" id="IPR001867">
    <property type="entry name" value="OmpR/PhoB-type_DNA-bd"/>
</dbReference>
<keyword evidence="1 6" id="KW-0597">Phosphoprotein</keyword>
<gene>
    <name evidence="10" type="ORF">M0638_25405</name>
</gene>
<keyword evidence="11" id="KW-1185">Reference proteome</keyword>
<dbReference type="CDD" id="cd00383">
    <property type="entry name" value="trans_reg_C"/>
    <property type="match status" value="1"/>
</dbReference>
<evidence type="ECO:0000259" key="9">
    <source>
        <dbReference type="PROSITE" id="PS51755"/>
    </source>
</evidence>
<dbReference type="GO" id="GO:0006355">
    <property type="term" value="P:regulation of DNA-templated transcription"/>
    <property type="evidence" value="ECO:0007669"/>
    <property type="project" value="InterPro"/>
</dbReference>
<evidence type="ECO:0000256" key="2">
    <source>
        <dbReference type="ARBA" id="ARBA00023012"/>
    </source>
</evidence>
<dbReference type="Proteomes" id="UP001139516">
    <property type="component" value="Unassembled WGS sequence"/>
</dbReference>
<dbReference type="SUPFAM" id="SSF52172">
    <property type="entry name" value="CheY-like"/>
    <property type="match status" value="1"/>
</dbReference>
<evidence type="ECO:0000256" key="6">
    <source>
        <dbReference type="PROSITE-ProRule" id="PRU00169"/>
    </source>
</evidence>
<sequence length="242" mass="26069">MRVLLVEDDPVVARGTTVLLRSNTMAVDVAATGEEALEVAALYDYDVILVDLGLPDIEGYEVIRQLRAHGSTTPVLILSGLARPQAKVRGLGLGADDFVTKPFDRAELLARIQAVVRRNCGFSHPTLEAGPLSLTLGSRELLVGGVPVRLTGREYAIMELLLLRRGAVLTKEAIMSHLYGGLDEPEGKIIDVFICKLRKKLARFGAGEMIGTVWGRGYVLREHPLPAAPALHDPAGSPVHVA</sequence>
<name>A0A9X2BXW2_9PROT</name>
<dbReference type="GO" id="GO:0032993">
    <property type="term" value="C:protein-DNA complex"/>
    <property type="evidence" value="ECO:0007669"/>
    <property type="project" value="TreeGrafter"/>
</dbReference>
<dbReference type="RefSeq" id="WP_248669756.1">
    <property type="nucleotide sequence ID" value="NZ_JALPRX010000139.1"/>
</dbReference>
<dbReference type="PROSITE" id="PS50110">
    <property type="entry name" value="RESPONSE_REGULATORY"/>
    <property type="match status" value="1"/>
</dbReference>
<evidence type="ECO:0000259" key="8">
    <source>
        <dbReference type="PROSITE" id="PS50110"/>
    </source>
</evidence>
<dbReference type="PANTHER" id="PTHR48111:SF22">
    <property type="entry name" value="REGULATOR OF RPOS"/>
    <property type="match status" value="1"/>
</dbReference>
<dbReference type="Pfam" id="PF00486">
    <property type="entry name" value="Trans_reg_C"/>
    <property type="match status" value="1"/>
</dbReference>
<dbReference type="PROSITE" id="PS51755">
    <property type="entry name" value="OMPR_PHOB"/>
    <property type="match status" value="1"/>
</dbReference>
<comment type="caution">
    <text evidence="10">The sequence shown here is derived from an EMBL/GenBank/DDBJ whole genome shotgun (WGS) entry which is preliminary data.</text>
</comment>
<dbReference type="InterPro" id="IPR011006">
    <property type="entry name" value="CheY-like_superfamily"/>
</dbReference>
<dbReference type="EMBL" id="JALPRX010000139">
    <property type="protein sequence ID" value="MCK8787706.1"/>
    <property type="molecule type" value="Genomic_DNA"/>
</dbReference>
<dbReference type="Pfam" id="PF00072">
    <property type="entry name" value="Response_reg"/>
    <property type="match status" value="1"/>
</dbReference>
<dbReference type="GO" id="GO:0000156">
    <property type="term" value="F:phosphorelay response regulator activity"/>
    <property type="evidence" value="ECO:0007669"/>
    <property type="project" value="TreeGrafter"/>
</dbReference>
<evidence type="ECO:0000256" key="7">
    <source>
        <dbReference type="PROSITE-ProRule" id="PRU01091"/>
    </source>
</evidence>
<dbReference type="Gene3D" id="6.10.250.690">
    <property type="match status" value="1"/>
</dbReference>
<keyword evidence="5" id="KW-0804">Transcription</keyword>
<evidence type="ECO:0000256" key="3">
    <source>
        <dbReference type="ARBA" id="ARBA00023015"/>
    </source>
</evidence>
<dbReference type="SMART" id="SM00448">
    <property type="entry name" value="REC"/>
    <property type="match status" value="1"/>
</dbReference>
<keyword evidence="4 7" id="KW-0238">DNA-binding</keyword>
<evidence type="ECO:0000313" key="11">
    <source>
        <dbReference type="Proteomes" id="UP001139516"/>
    </source>
</evidence>
<dbReference type="InterPro" id="IPR039420">
    <property type="entry name" value="WalR-like"/>
</dbReference>
<feature type="modified residue" description="4-aspartylphosphate" evidence="6">
    <location>
        <position position="51"/>
    </location>
</feature>
<evidence type="ECO:0000256" key="1">
    <source>
        <dbReference type="ARBA" id="ARBA00022553"/>
    </source>
</evidence>
<feature type="DNA-binding region" description="OmpR/PhoB-type" evidence="7">
    <location>
        <begin position="124"/>
        <end position="222"/>
    </location>
</feature>
<keyword evidence="3" id="KW-0805">Transcription regulation</keyword>
<feature type="domain" description="Response regulatory" evidence="8">
    <location>
        <begin position="2"/>
        <end position="116"/>
    </location>
</feature>
<protein>
    <submittedName>
        <fullName evidence="10">Response regulator transcription factor</fullName>
    </submittedName>
</protein>
<evidence type="ECO:0000256" key="5">
    <source>
        <dbReference type="ARBA" id="ARBA00023163"/>
    </source>
</evidence>
<evidence type="ECO:0000313" key="10">
    <source>
        <dbReference type="EMBL" id="MCK8787706.1"/>
    </source>
</evidence>
<accession>A0A9X2BXW2</accession>
<dbReference type="GO" id="GO:0000976">
    <property type="term" value="F:transcription cis-regulatory region binding"/>
    <property type="evidence" value="ECO:0007669"/>
    <property type="project" value="TreeGrafter"/>
</dbReference>
<organism evidence="10 11">
    <name type="scientific">Roseomonas acroporae</name>
    <dbReference type="NCBI Taxonomy" id="2937791"/>
    <lineage>
        <taxon>Bacteria</taxon>
        <taxon>Pseudomonadati</taxon>
        <taxon>Pseudomonadota</taxon>
        <taxon>Alphaproteobacteria</taxon>
        <taxon>Acetobacterales</taxon>
        <taxon>Roseomonadaceae</taxon>
        <taxon>Roseomonas</taxon>
    </lineage>
</organism>
<reference evidence="10" key="1">
    <citation type="submission" date="2022-04" db="EMBL/GenBank/DDBJ databases">
        <title>Roseomonas acroporae sp. nov., isolated from coral Acropora digitifera.</title>
        <authorList>
            <person name="Sun H."/>
        </authorList>
    </citation>
    <scope>NUCLEOTIDE SEQUENCE</scope>
    <source>
        <strain evidence="10">NAR14</strain>
    </source>
</reference>
<dbReference type="SMART" id="SM00862">
    <property type="entry name" value="Trans_reg_C"/>
    <property type="match status" value="1"/>
</dbReference>
<dbReference type="Gene3D" id="1.10.10.10">
    <property type="entry name" value="Winged helix-like DNA-binding domain superfamily/Winged helix DNA-binding domain"/>
    <property type="match status" value="1"/>
</dbReference>
<feature type="domain" description="OmpR/PhoB-type" evidence="9">
    <location>
        <begin position="124"/>
        <end position="222"/>
    </location>
</feature>
<keyword evidence="2" id="KW-0902">Two-component regulatory system</keyword>
<proteinExistence type="predicted"/>
<dbReference type="InterPro" id="IPR036388">
    <property type="entry name" value="WH-like_DNA-bd_sf"/>
</dbReference>
<dbReference type="InterPro" id="IPR001789">
    <property type="entry name" value="Sig_transdc_resp-reg_receiver"/>
</dbReference>
<dbReference type="PANTHER" id="PTHR48111">
    <property type="entry name" value="REGULATOR OF RPOS"/>
    <property type="match status" value="1"/>
</dbReference>
<dbReference type="AlphaFoldDB" id="A0A9X2BXW2"/>